<keyword evidence="2" id="KW-1185">Reference proteome</keyword>
<dbReference type="Proteomes" id="UP000469558">
    <property type="component" value="Unassembled WGS sequence"/>
</dbReference>
<gene>
    <name evidence="1" type="ORF">LSUE1_G004189</name>
</gene>
<comment type="caution">
    <text evidence="1">The sequence shown here is derived from an EMBL/GenBank/DDBJ whole genome shotgun (WGS) entry which is preliminary data.</text>
</comment>
<accession>A0A8T9C2F3</accession>
<evidence type="ECO:0008006" key="3">
    <source>
        <dbReference type="Google" id="ProtNLM"/>
    </source>
</evidence>
<evidence type="ECO:0000313" key="2">
    <source>
        <dbReference type="Proteomes" id="UP000469558"/>
    </source>
</evidence>
<dbReference type="Gene3D" id="3.30.710.10">
    <property type="entry name" value="Potassium Channel Kv1.1, Chain A"/>
    <property type="match status" value="1"/>
</dbReference>
<organism evidence="1 2">
    <name type="scientific">Lachnellula suecica</name>
    <dbReference type="NCBI Taxonomy" id="602035"/>
    <lineage>
        <taxon>Eukaryota</taxon>
        <taxon>Fungi</taxon>
        <taxon>Dikarya</taxon>
        <taxon>Ascomycota</taxon>
        <taxon>Pezizomycotina</taxon>
        <taxon>Leotiomycetes</taxon>
        <taxon>Helotiales</taxon>
        <taxon>Lachnaceae</taxon>
        <taxon>Lachnellula</taxon>
    </lineage>
</organism>
<evidence type="ECO:0000313" key="1">
    <source>
        <dbReference type="EMBL" id="TVY78168.1"/>
    </source>
</evidence>
<dbReference type="AlphaFoldDB" id="A0A8T9C2F3"/>
<dbReference type="OrthoDB" id="2129688at2759"/>
<dbReference type="InterPro" id="IPR011333">
    <property type="entry name" value="SKP1/BTB/POZ_sf"/>
</dbReference>
<reference evidence="1 2" key="1">
    <citation type="submission" date="2018-05" db="EMBL/GenBank/DDBJ databases">
        <title>Genome sequencing and assembly of the regulated plant pathogen Lachnellula willkommii and related sister species for the development of diagnostic species identification markers.</title>
        <authorList>
            <person name="Giroux E."/>
            <person name="Bilodeau G."/>
        </authorList>
    </citation>
    <scope>NUCLEOTIDE SEQUENCE [LARGE SCALE GENOMIC DNA]</scope>
    <source>
        <strain evidence="1 2">CBS 268.59</strain>
    </source>
</reference>
<protein>
    <recommendedName>
        <fullName evidence="3">BTB domain-containing protein</fullName>
    </recommendedName>
</protein>
<name>A0A8T9C2F3_9HELO</name>
<dbReference type="EMBL" id="QGMK01000830">
    <property type="protein sequence ID" value="TVY78168.1"/>
    <property type="molecule type" value="Genomic_DNA"/>
</dbReference>
<sequence length="342" mass="38171">MFSVPESSRKRAKRESQPIVLQGYGLKPDTQLEVFGQEFHVVSSALKMHSAFFAKFLDSADKMPAVAPNSKFKYNWVTKVDADGTGWGLVHWESLENSKAPDIITKFSGKTTHEVAAFESLMHAIHGWAIAISDQAHLHLVTQLADYYRALPILSLTVSAALPTNPGMTAAIPQHCCSILEDAYKLRNATLFRECLVYACGPWDSPAGPQYMTLQNTKLKFVVERAYHRFNTSLLQFQTLLLKKTAETLIGPSVGLELMMEVGKSVEGGKDFHLPAYFRQATKVSDLASCQVVKESADRLLKSCLTLDQGAARSGYGDFRNFFLGFEISDDDLPWDVNERHW</sequence>
<proteinExistence type="predicted"/>